<evidence type="ECO:0000256" key="2">
    <source>
        <dbReference type="ARBA" id="ARBA00023172"/>
    </source>
</evidence>
<dbReference type="GO" id="GO:0003677">
    <property type="term" value="F:DNA binding"/>
    <property type="evidence" value="ECO:0007669"/>
    <property type="project" value="UniProtKB-KW"/>
</dbReference>
<proteinExistence type="predicted"/>
<dbReference type="AlphaFoldDB" id="A0A0F9NXE7"/>
<dbReference type="InterPro" id="IPR050090">
    <property type="entry name" value="Tyrosine_recombinase_XerCD"/>
</dbReference>
<dbReference type="GO" id="GO:0006310">
    <property type="term" value="P:DNA recombination"/>
    <property type="evidence" value="ECO:0007669"/>
    <property type="project" value="UniProtKB-KW"/>
</dbReference>
<dbReference type="Pfam" id="PF00589">
    <property type="entry name" value="Phage_integrase"/>
    <property type="match status" value="1"/>
</dbReference>
<dbReference type="CDD" id="cd00397">
    <property type="entry name" value="DNA_BRE_C"/>
    <property type="match status" value="1"/>
</dbReference>
<keyword evidence="2" id="KW-0233">DNA recombination</keyword>
<dbReference type="GO" id="GO:0015074">
    <property type="term" value="P:DNA integration"/>
    <property type="evidence" value="ECO:0007669"/>
    <property type="project" value="InterPro"/>
</dbReference>
<keyword evidence="1" id="KW-0238">DNA-binding</keyword>
<dbReference type="InterPro" id="IPR011010">
    <property type="entry name" value="DNA_brk_join_enz"/>
</dbReference>
<evidence type="ECO:0000256" key="1">
    <source>
        <dbReference type="ARBA" id="ARBA00023125"/>
    </source>
</evidence>
<dbReference type="PANTHER" id="PTHR30349">
    <property type="entry name" value="PHAGE INTEGRASE-RELATED"/>
    <property type="match status" value="1"/>
</dbReference>
<sequence>MSIPKTLTPDQCEHLLEELRGGQGTEKKKLRGLRNHSMAVIMLETGIRVGELCGLIISDLWFQGQPVQYLVVRGEIAKNKQERHIPISSKLCETIKDMRWSLWPNSRLGSNMFAFKASDPYTPLSTRTVERFILEAGLSAFNMEVTPHTLRHTFGSRMMRKTNARIVQALLGHSSLQSTQIYMHPNSEDLRKAIDS</sequence>
<evidence type="ECO:0000313" key="4">
    <source>
        <dbReference type="EMBL" id="KKN16762.1"/>
    </source>
</evidence>
<reference evidence="4" key="1">
    <citation type="journal article" date="2015" name="Nature">
        <title>Complex archaea that bridge the gap between prokaryotes and eukaryotes.</title>
        <authorList>
            <person name="Spang A."/>
            <person name="Saw J.H."/>
            <person name="Jorgensen S.L."/>
            <person name="Zaremba-Niedzwiedzka K."/>
            <person name="Martijn J."/>
            <person name="Lind A.E."/>
            <person name="van Eijk R."/>
            <person name="Schleper C."/>
            <person name="Guy L."/>
            <person name="Ettema T.J."/>
        </authorList>
    </citation>
    <scope>NUCLEOTIDE SEQUENCE</scope>
</reference>
<protein>
    <recommendedName>
        <fullName evidence="3">Tyr recombinase domain-containing protein</fullName>
    </recommendedName>
</protein>
<dbReference type="PROSITE" id="PS51898">
    <property type="entry name" value="TYR_RECOMBINASE"/>
    <property type="match status" value="1"/>
</dbReference>
<evidence type="ECO:0000259" key="3">
    <source>
        <dbReference type="PROSITE" id="PS51898"/>
    </source>
</evidence>
<accession>A0A0F9NXE7</accession>
<comment type="caution">
    <text evidence="4">The sequence shown here is derived from an EMBL/GenBank/DDBJ whole genome shotgun (WGS) entry which is preliminary data.</text>
</comment>
<dbReference type="Gene3D" id="1.10.443.10">
    <property type="entry name" value="Intergrase catalytic core"/>
    <property type="match status" value="1"/>
</dbReference>
<feature type="domain" description="Tyr recombinase" evidence="3">
    <location>
        <begin position="2"/>
        <end position="195"/>
    </location>
</feature>
<gene>
    <name evidence="4" type="ORF">LCGC14_0972570</name>
</gene>
<dbReference type="InterPro" id="IPR013762">
    <property type="entry name" value="Integrase-like_cat_sf"/>
</dbReference>
<dbReference type="EMBL" id="LAZR01003582">
    <property type="protein sequence ID" value="KKN16762.1"/>
    <property type="molecule type" value="Genomic_DNA"/>
</dbReference>
<name>A0A0F9NXE7_9ZZZZ</name>
<dbReference type="InterPro" id="IPR002104">
    <property type="entry name" value="Integrase_catalytic"/>
</dbReference>
<organism evidence="4">
    <name type="scientific">marine sediment metagenome</name>
    <dbReference type="NCBI Taxonomy" id="412755"/>
    <lineage>
        <taxon>unclassified sequences</taxon>
        <taxon>metagenomes</taxon>
        <taxon>ecological metagenomes</taxon>
    </lineage>
</organism>
<dbReference type="PANTHER" id="PTHR30349:SF41">
    <property type="entry name" value="INTEGRASE_RECOMBINASE PROTEIN MJ0367-RELATED"/>
    <property type="match status" value="1"/>
</dbReference>
<dbReference type="SUPFAM" id="SSF56349">
    <property type="entry name" value="DNA breaking-rejoining enzymes"/>
    <property type="match status" value="1"/>
</dbReference>